<accession>A0AAD6S774</accession>
<comment type="caution">
    <text evidence="2">The sequence shown here is derived from an EMBL/GenBank/DDBJ whole genome shotgun (WGS) entry which is preliminary data.</text>
</comment>
<organism evidence="2 3">
    <name type="scientific">Mycena alexandri</name>
    <dbReference type="NCBI Taxonomy" id="1745969"/>
    <lineage>
        <taxon>Eukaryota</taxon>
        <taxon>Fungi</taxon>
        <taxon>Dikarya</taxon>
        <taxon>Basidiomycota</taxon>
        <taxon>Agaricomycotina</taxon>
        <taxon>Agaricomycetes</taxon>
        <taxon>Agaricomycetidae</taxon>
        <taxon>Agaricales</taxon>
        <taxon>Marasmiineae</taxon>
        <taxon>Mycenaceae</taxon>
        <taxon>Mycena</taxon>
    </lineage>
</organism>
<evidence type="ECO:0000313" key="3">
    <source>
        <dbReference type="Proteomes" id="UP001218188"/>
    </source>
</evidence>
<dbReference type="AlphaFoldDB" id="A0AAD6S774"/>
<proteinExistence type="predicted"/>
<feature type="compositionally biased region" description="Basic and acidic residues" evidence="1">
    <location>
        <begin position="668"/>
        <end position="680"/>
    </location>
</feature>
<dbReference type="EMBL" id="JARJCM010000225">
    <property type="protein sequence ID" value="KAJ7021693.1"/>
    <property type="molecule type" value="Genomic_DNA"/>
</dbReference>
<dbReference type="Proteomes" id="UP001218188">
    <property type="component" value="Unassembled WGS sequence"/>
</dbReference>
<name>A0AAD6S774_9AGAR</name>
<evidence type="ECO:0000313" key="2">
    <source>
        <dbReference type="EMBL" id="KAJ7021693.1"/>
    </source>
</evidence>
<feature type="region of interest" description="Disordered" evidence="1">
    <location>
        <begin position="611"/>
        <end position="644"/>
    </location>
</feature>
<sequence>MSASAGPSTESAPPSEPKDYWKHLRAISQFHEVWRLLDDDYRNSLTGEGIRKIFLEHSPHLTASVKHNKKYLNRPDFPRELALFHEGLRLPATMIDSGHRYPTVHTTYWPDGTLNAEFLKKYPVGSLPALFQIPMSPAKLKQLAENAEREERNARRNQALAALAKAKRDAETARKLAADLESSSEDEPLQRGKRIKRKPSASPVGSAKPEVKRPRDEKVKSEKSKATPDANPATASASGSKAKAKTPKGPSKVSIPATDGTDVEVLLLGRQAGPVKDSSDRVLHDGGVSWENARKTAISHGQALPIVVRPTHEMSPVKLSSRLHCEEVYQRRQGKPTNKKNLTEILSLLPVAEREQIPTDEMGNKIVDHETIYRVMKIRPPTNGPKCIPCQRQGSQCFTAGFPLGCEACTRTHSAGGCNLSLSGEVQDHLAAQLTSYVYSGSEHWHTEIEALNRSQQILESMSLAFVQQQSEHNYRCLKLLQHILCARRDLPENQFVERFADRLDMEHTLLLALIQGLTCRTKITRLYVWHYYTGEFFEKPLPEFGSAYEFYQALDNAGAAIPGYFLLPPETSDGQAKWVPLKVEDLSYSGPPGEGADLGPNTSKIRRRLRREDSIQKGEPLPEESDNELPESDDGKLPEPPVPAQGLLRRVIMGGLDPYDLQAIESSEARIEFEERMASEDEEDDFEEQDAEDIDDSQAGSSDLESARPTRPSSKALGKRPQRS</sequence>
<evidence type="ECO:0000256" key="1">
    <source>
        <dbReference type="SAM" id="MobiDB-lite"/>
    </source>
</evidence>
<feature type="compositionally biased region" description="Acidic residues" evidence="1">
    <location>
        <begin position="681"/>
        <end position="697"/>
    </location>
</feature>
<feature type="compositionally biased region" description="Acidic residues" evidence="1">
    <location>
        <begin position="622"/>
        <end position="633"/>
    </location>
</feature>
<reference evidence="2" key="1">
    <citation type="submission" date="2023-03" db="EMBL/GenBank/DDBJ databases">
        <title>Massive genome expansion in bonnet fungi (Mycena s.s.) driven by repeated elements and novel gene families across ecological guilds.</title>
        <authorList>
            <consortium name="Lawrence Berkeley National Laboratory"/>
            <person name="Harder C.B."/>
            <person name="Miyauchi S."/>
            <person name="Viragh M."/>
            <person name="Kuo A."/>
            <person name="Thoen E."/>
            <person name="Andreopoulos B."/>
            <person name="Lu D."/>
            <person name="Skrede I."/>
            <person name="Drula E."/>
            <person name="Henrissat B."/>
            <person name="Morin E."/>
            <person name="Kohler A."/>
            <person name="Barry K."/>
            <person name="LaButti K."/>
            <person name="Morin E."/>
            <person name="Salamov A."/>
            <person name="Lipzen A."/>
            <person name="Mereny Z."/>
            <person name="Hegedus B."/>
            <person name="Baldrian P."/>
            <person name="Stursova M."/>
            <person name="Weitz H."/>
            <person name="Taylor A."/>
            <person name="Grigoriev I.V."/>
            <person name="Nagy L.G."/>
            <person name="Martin F."/>
            <person name="Kauserud H."/>
        </authorList>
    </citation>
    <scope>NUCLEOTIDE SEQUENCE</scope>
    <source>
        <strain evidence="2">CBHHK200</strain>
    </source>
</reference>
<feature type="compositionally biased region" description="Low complexity" evidence="1">
    <location>
        <begin position="233"/>
        <end position="252"/>
    </location>
</feature>
<feature type="region of interest" description="Disordered" evidence="1">
    <location>
        <begin position="174"/>
        <end position="257"/>
    </location>
</feature>
<protein>
    <submittedName>
        <fullName evidence="2">Uncharacterized protein</fullName>
    </submittedName>
</protein>
<feature type="region of interest" description="Disordered" evidence="1">
    <location>
        <begin position="667"/>
        <end position="725"/>
    </location>
</feature>
<feature type="compositionally biased region" description="Basic and acidic residues" evidence="1">
    <location>
        <begin position="209"/>
        <end position="226"/>
    </location>
</feature>
<gene>
    <name evidence="2" type="ORF">C8F04DRAFT_1273347</name>
</gene>
<keyword evidence="3" id="KW-1185">Reference proteome</keyword>